<dbReference type="PRINTS" id="PR00344">
    <property type="entry name" value="BCTRLSENSOR"/>
</dbReference>
<comment type="caution">
    <text evidence="7">The sequence shown here is derived from an EMBL/GenBank/DDBJ whole genome shotgun (WGS) entry which is preliminary data.</text>
</comment>
<dbReference type="Gene3D" id="3.30.565.10">
    <property type="entry name" value="Histidine kinase-like ATPase, C-terminal domain"/>
    <property type="match status" value="1"/>
</dbReference>
<evidence type="ECO:0000256" key="2">
    <source>
        <dbReference type="ARBA" id="ARBA00012438"/>
    </source>
</evidence>
<evidence type="ECO:0000256" key="5">
    <source>
        <dbReference type="SAM" id="SignalP"/>
    </source>
</evidence>
<dbReference type="AlphaFoldDB" id="A0A916J9C4"/>
<keyword evidence="4" id="KW-0812">Transmembrane</keyword>
<name>A0A916J9C4_9BACT</name>
<keyword evidence="8" id="KW-1185">Reference proteome</keyword>
<dbReference type="Pfam" id="PF07696">
    <property type="entry name" value="7TMR-DISMED2"/>
    <property type="match status" value="1"/>
</dbReference>
<dbReference type="SUPFAM" id="SSF47384">
    <property type="entry name" value="Homodimeric domain of signal transducing histidine kinase"/>
    <property type="match status" value="1"/>
</dbReference>
<dbReference type="Gene3D" id="2.60.40.2380">
    <property type="match status" value="1"/>
</dbReference>
<feature type="chain" id="PRO_5037471643" description="histidine kinase" evidence="5">
    <location>
        <begin position="25"/>
        <end position="722"/>
    </location>
</feature>
<evidence type="ECO:0000256" key="1">
    <source>
        <dbReference type="ARBA" id="ARBA00000085"/>
    </source>
</evidence>
<dbReference type="PROSITE" id="PS50109">
    <property type="entry name" value="HIS_KIN"/>
    <property type="match status" value="1"/>
</dbReference>
<reference evidence="7" key="1">
    <citation type="submission" date="2021-04" db="EMBL/GenBank/DDBJ databases">
        <authorList>
            <person name="Rodrigo-Torres L."/>
            <person name="Arahal R. D."/>
            <person name="Lucena T."/>
        </authorList>
    </citation>
    <scope>NUCLEOTIDE SEQUENCE</scope>
    <source>
        <strain evidence="7">CECT 9275</strain>
    </source>
</reference>
<evidence type="ECO:0000259" key="6">
    <source>
        <dbReference type="PROSITE" id="PS50109"/>
    </source>
</evidence>
<keyword evidence="4" id="KW-0472">Membrane</keyword>
<dbReference type="InterPro" id="IPR005467">
    <property type="entry name" value="His_kinase_dom"/>
</dbReference>
<feature type="signal peptide" evidence="5">
    <location>
        <begin position="1"/>
        <end position="24"/>
    </location>
</feature>
<feature type="transmembrane region" description="Helical" evidence="4">
    <location>
        <begin position="296"/>
        <end position="316"/>
    </location>
</feature>
<dbReference type="PANTHER" id="PTHR43065:SF50">
    <property type="entry name" value="HISTIDINE KINASE"/>
    <property type="match status" value="1"/>
</dbReference>
<dbReference type="Pfam" id="PF07695">
    <property type="entry name" value="7TMR-DISM_7TM"/>
    <property type="match status" value="1"/>
</dbReference>
<keyword evidence="3" id="KW-0597">Phosphoprotein</keyword>
<feature type="transmembrane region" description="Helical" evidence="4">
    <location>
        <begin position="205"/>
        <end position="227"/>
    </location>
</feature>
<accession>A0A916J9C4</accession>
<comment type="catalytic activity">
    <reaction evidence="1">
        <text>ATP + protein L-histidine = ADP + protein N-phospho-L-histidine.</text>
        <dbReference type="EC" id="2.7.13.3"/>
    </reaction>
</comment>
<feature type="transmembrane region" description="Helical" evidence="4">
    <location>
        <begin position="359"/>
        <end position="377"/>
    </location>
</feature>
<feature type="transmembrane region" description="Helical" evidence="4">
    <location>
        <begin position="177"/>
        <end position="198"/>
    </location>
</feature>
<keyword evidence="4" id="KW-1133">Transmembrane helix</keyword>
<feature type="domain" description="Histidine kinase" evidence="6">
    <location>
        <begin position="459"/>
        <end position="712"/>
    </location>
</feature>
<feature type="transmembrane region" description="Helical" evidence="4">
    <location>
        <begin position="239"/>
        <end position="257"/>
    </location>
</feature>
<feature type="transmembrane region" description="Helical" evidence="4">
    <location>
        <begin position="328"/>
        <end position="347"/>
    </location>
</feature>
<evidence type="ECO:0000256" key="3">
    <source>
        <dbReference type="ARBA" id="ARBA00022553"/>
    </source>
</evidence>
<feature type="transmembrane region" description="Helical" evidence="4">
    <location>
        <begin position="269"/>
        <end position="290"/>
    </location>
</feature>
<dbReference type="InterPro" id="IPR036890">
    <property type="entry name" value="HATPase_C_sf"/>
</dbReference>
<keyword evidence="5" id="KW-0732">Signal</keyword>
<dbReference type="SUPFAM" id="SSF55874">
    <property type="entry name" value="ATPase domain of HSP90 chaperone/DNA topoisomerase II/histidine kinase"/>
    <property type="match status" value="1"/>
</dbReference>
<dbReference type="EMBL" id="CAJRAF010000001">
    <property type="protein sequence ID" value="CAG4994567.1"/>
    <property type="molecule type" value="Genomic_DNA"/>
</dbReference>
<dbReference type="RefSeq" id="WP_215238070.1">
    <property type="nucleotide sequence ID" value="NZ_CAJRAF010000001.1"/>
</dbReference>
<dbReference type="InterPro" id="IPR036097">
    <property type="entry name" value="HisK_dim/P_sf"/>
</dbReference>
<dbReference type="InterPro" id="IPR003661">
    <property type="entry name" value="HisK_dim/P_dom"/>
</dbReference>
<dbReference type="InterPro" id="IPR003594">
    <property type="entry name" value="HATPase_dom"/>
</dbReference>
<keyword evidence="7" id="KW-0808">Transferase</keyword>
<dbReference type="EC" id="2.7.13.3" evidence="2"/>
<dbReference type="PANTHER" id="PTHR43065">
    <property type="entry name" value="SENSOR HISTIDINE KINASE"/>
    <property type="match status" value="1"/>
</dbReference>
<protein>
    <recommendedName>
        <fullName evidence="2">histidine kinase</fullName>
        <ecNumber evidence="2">2.7.13.3</ecNumber>
    </recommendedName>
</protein>
<sequence length="722" mass="81592">MDLILRKRYTLFLLVFLSSLTAFAGEVVFSGNVLAIGKRVDVLEDTTGVSTLSDVIKSSKFAQSFDETPNFGLSNSTFWLRFTIKNQTSQDQIFLELAYPRIESCTLYSGDKLQEISWNDVFDKREVKHQNIVFKLSIPPKGSETYYLKIKGSEQLVLPLIIRSEMDFFQFAFTNEIISGIHIGVLFVMMLYNFFVYFSIREKSYLYYVLYILFIGLTQTTITGYTFKFLWPDAPTFNKFSIILFPALAGVFAILFFQNFLHSRQRASVVHHILNVLIAAYAAAILLNLFGIDRVSYRIIDVSGVTASLLALVVSIKLSIENYRPAKFYLVAWVIFLIGIVLFTLRNLNILPYNIFTNYTMQAGTAIEVILLSFALADKINILKKEKEISQAHALEISLENEKIILEQNAYLEKSVNERTSELQIANKELNLALVKLKDAQTQLIDSEKMASLGQLTSGIAHEINNPINFVSSNVRPLRRDIEDVMKVLSAYETMDVAETPDHVKKRLGEINRLKIDLDIDYIKAELETLLNGMEDGAKRTVEIVKGLKVFSRIDEADLNLVNLNEGMDSTLVILNYQMGTEIKLVKSLGSIPSVECYGGKINQVFMNILSNSIYALKKDTKKDFQPTIWVTTWLKDDEHVAISIKDNGIGIPAELKTKIFDPFFTTKQIGEGTGLGLSIVFKIIEVHGGTIIVNSEVGEGTEFVITLPIVKKKRPIPEFNE</sequence>
<evidence type="ECO:0000313" key="8">
    <source>
        <dbReference type="Proteomes" id="UP000680038"/>
    </source>
</evidence>
<dbReference type="CDD" id="cd00082">
    <property type="entry name" value="HisKA"/>
    <property type="match status" value="1"/>
</dbReference>
<dbReference type="InterPro" id="IPR011623">
    <property type="entry name" value="7TMR_DISM_rcpt_extracell_dom1"/>
</dbReference>
<dbReference type="SMART" id="SM00387">
    <property type="entry name" value="HATPase_c"/>
    <property type="match status" value="1"/>
</dbReference>
<dbReference type="GO" id="GO:0000155">
    <property type="term" value="F:phosphorelay sensor kinase activity"/>
    <property type="evidence" value="ECO:0007669"/>
    <property type="project" value="InterPro"/>
</dbReference>
<dbReference type="InterPro" id="IPR011622">
    <property type="entry name" value="7TMR_DISM_rcpt_extracell_dom2"/>
</dbReference>
<proteinExistence type="predicted"/>
<dbReference type="Pfam" id="PF02518">
    <property type="entry name" value="HATPase_c"/>
    <property type="match status" value="1"/>
</dbReference>
<evidence type="ECO:0000256" key="4">
    <source>
        <dbReference type="SAM" id="Phobius"/>
    </source>
</evidence>
<gene>
    <name evidence="7" type="primary">sasA_7</name>
    <name evidence="7" type="ORF">DYBT9275_01420</name>
</gene>
<dbReference type="Proteomes" id="UP000680038">
    <property type="component" value="Unassembled WGS sequence"/>
</dbReference>
<dbReference type="InterPro" id="IPR004358">
    <property type="entry name" value="Sig_transdc_His_kin-like_C"/>
</dbReference>
<evidence type="ECO:0000313" key="7">
    <source>
        <dbReference type="EMBL" id="CAG4994567.1"/>
    </source>
</evidence>
<organism evidence="7 8">
    <name type="scientific">Dyadobacter helix</name>
    <dbReference type="NCBI Taxonomy" id="2822344"/>
    <lineage>
        <taxon>Bacteria</taxon>
        <taxon>Pseudomonadati</taxon>
        <taxon>Bacteroidota</taxon>
        <taxon>Cytophagia</taxon>
        <taxon>Cytophagales</taxon>
        <taxon>Spirosomataceae</taxon>
        <taxon>Dyadobacter</taxon>
    </lineage>
</organism>
<dbReference type="Gene3D" id="1.10.287.130">
    <property type="match status" value="1"/>
</dbReference>